<keyword evidence="7" id="KW-1185">Reference proteome</keyword>
<feature type="signal peptide" evidence="5">
    <location>
        <begin position="1"/>
        <end position="23"/>
    </location>
</feature>
<reference evidence="6 7" key="1">
    <citation type="submission" date="2024-09" db="EMBL/GenBank/DDBJ databases">
        <authorList>
            <person name="Sun Q."/>
            <person name="Mori K."/>
        </authorList>
    </citation>
    <scope>NUCLEOTIDE SEQUENCE [LARGE SCALE GENOMIC DNA]</scope>
    <source>
        <strain evidence="6 7">CCM 8626</strain>
    </source>
</reference>
<feature type="chain" id="PRO_5046594439" evidence="5">
    <location>
        <begin position="24"/>
        <end position="171"/>
    </location>
</feature>
<keyword evidence="4" id="KW-0574">Periplasm</keyword>
<dbReference type="InterPro" id="IPR012899">
    <property type="entry name" value="LTXXQ"/>
</dbReference>
<dbReference type="PANTHER" id="PTHR38102:SF1">
    <property type="entry name" value="PERIPLASMIC CHAPERONE SPY"/>
    <property type="match status" value="1"/>
</dbReference>
<evidence type="ECO:0000256" key="1">
    <source>
        <dbReference type="ARBA" id="ARBA00004418"/>
    </source>
</evidence>
<evidence type="ECO:0000256" key="4">
    <source>
        <dbReference type="ARBA" id="ARBA00022764"/>
    </source>
</evidence>
<dbReference type="Gene3D" id="1.20.120.1490">
    <property type="match status" value="1"/>
</dbReference>
<evidence type="ECO:0000256" key="2">
    <source>
        <dbReference type="ARBA" id="ARBA00008441"/>
    </source>
</evidence>
<comment type="caution">
    <text evidence="6">The sequence shown here is derived from an EMBL/GenBank/DDBJ whole genome shotgun (WGS) entry which is preliminary data.</text>
</comment>
<dbReference type="InterPro" id="IPR052211">
    <property type="entry name" value="Cpx_auxiliary_protein"/>
</dbReference>
<dbReference type="PIRSF" id="PIRSF034445">
    <property type="entry name" value="CpxP_Spy"/>
    <property type="match status" value="1"/>
</dbReference>
<proteinExistence type="inferred from homology"/>
<organism evidence="6 7">
    <name type="scientific">Serratia aquatilis</name>
    <dbReference type="NCBI Taxonomy" id="1737515"/>
    <lineage>
        <taxon>Bacteria</taxon>
        <taxon>Pseudomonadati</taxon>
        <taxon>Pseudomonadota</taxon>
        <taxon>Gammaproteobacteria</taxon>
        <taxon>Enterobacterales</taxon>
        <taxon>Yersiniaceae</taxon>
        <taxon>Serratia</taxon>
    </lineage>
</organism>
<dbReference type="EMBL" id="JBHLXG010000023">
    <property type="protein sequence ID" value="MFC0228718.1"/>
    <property type="molecule type" value="Genomic_DNA"/>
</dbReference>
<dbReference type="PANTHER" id="PTHR38102">
    <property type="entry name" value="PERIPLASMIC CHAPERONE SPY"/>
    <property type="match status" value="1"/>
</dbReference>
<evidence type="ECO:0000313" key="6">
    <source>
        <dbReference type="EMBL" id="MFC0228718.1"/>
    </source>
</evidence>
<keyword evidence="3 5" id="KW-0732">Signal</keyword>
<dbReference type="Proteomes" id="UP001589792">
    <property type="component" value="Unassembled WGS sequence"/>
</dbReference>
<sequence length="171" mass="19227">MRKLTTLFAVSALALSSSFAVFAADATTSPEAAPTTAPATNGAPMKMMHHKGQDKGGPFAGLNLTDQQRQQMRDIMKESRQNRGQGVKDERQALHHMVASDSFDDAKAKEQIEAIAKAQSERMLERVKAENKMYNLLTPEQKKQYNENYLKREQKMMEHMNKMKGQQPTAQ</sequence>
<dbReference type="RefSeq" id="WP_380678671.1">
    <property type="nucleotide sequence ID" value="NZ_CP173186.1"/>
</dbReference>
<accession>A0ABV6EIB2</accession>
<comment type="subcellular location">
    <subcellularLocation>
        <location evidence="1">Periplasm</location>
    </subcellularLocation>
</comment>
<comment type="similarity">
    <text evidence="2">Belongs to the CpxP/Spy family.</text>
</comment>
<dbReference type="CDD" id="cd09916">
    <property type="entry name" value="CpxP_like"/>
    <property type="match status" value="1"/>
</dbReference>
<name>A0ABV6EIB2_9GAMM</name>
<protein>
    <submittedName>
        <fullName evidence="6">ATP-independent periplasmic protein-refolding chaperone Spy</fullName>
    </submittedName>
</protein>
<evidence type="ECO:0000256" key="3">
    <source>
        <dbReference type="ARBA" id="ARBA00022729"/>
    </source>
</evidence>
<dbReference type="NCBIfam" id="NF007769">
    <property type="entry name" value="PRK10455.1"/>
    <property type="match status" value="1"/>
</dbReference>
<gene>
    <name evidence="6" type="primary">spy</name>
    <name evidence="6" type="ORF">ACFFJ3_19825</name>
</gene>
<evidence type="ECO:0000256" key="5">
    <source>
        <dbReference type="SAM" id="SignalP"/>
    </source>
</evidence>
<evidence type="ECO:0000313" key="7">
    <source>
        <dbReference type="Proteomes" id="UP001589792"/>
    </source>
</evidence>
<dbReference type="Pfam" id="PF07813">
    <property type="entry name" value="LTXXQ"/>
    <property type="match status" value="1"/>
</dbReference>